<organism evidence="4 5">
    <name type="scientific">Nocardioides lianchengensis</name>
    <dbReference type="NCBI Taxonomy" id="1045774"/>
    <lineage>
        <taxon>Bacteria</taxon>
        <taxon>Bacillati</taxon>
        <taxon>Actinomycetota</taxon>
        <taxon>Actinomycetes</taxon>
        <taxon>Propionibacteriales</taxon>
        <taxon>Nocardioidaceae</taxon>
        <taxon>Nocardioides</taxon>
    </lineage>
</organism>
<keyword evidence="2" id="KW-1133">Transmembrane helix</keyword>
<keyword evidence="2" id="KW-0812">Transmembrane</keyword>
<dbReference type="STRING" id="1045774.SAMN05421872_108178"/>
<evidence type="ECO:0000256" key="1">
    <source>
        <dbReference type="SAM" id="MobiDB-lite"/>
    </source>
</evidence>
<protein>
    <recommendedName>
        <fullName evidence="3">DUF6542 domain-containing protein</fullName>
    </recommendedName>
</protein>
<feature type="region of interest" description="Disordered" evidence="1">
    <location>
        <begin position="135"/>
        <end position="155"/>
    </location>
</feature>
<sequence>MSGRTLWEQGHEPGRQMVALGLAAALTVVALDLLLTGRVSVLFDIAFVALSIGLALRVRPRDFFTVGVLPPLVMVSVFLLLAATRPEAVAHPDDSVVQAVISGLSSHSVALVLGYGLCLACLAVRQRFVPAEPRPAAPAADVRPRTAPDPQHHAG</sequence>
<evidence type="ECO:0000259" key="3">
    <source>
        <dbReference type="Pfam" id="PF20177"/>
    </source>
</evidence>
<keyword evidence="5" id="KW-1185">Reference proteome</keyword>
<dbReference type="AlphaFoldDB" id="A0A1G6V3E4"/>
<dbReference type="Proteomes" id="UP000199034">
    <property type="component" value="Unassembled WGS sequence"/>
</dbReference>
<gene>
    <name evidence="4" type="ORF">SAMN05421872_108178</name>
</gene>
<accession>A0A1G6V3E4</accession>
<evidence type="ECO:0000313" key="5">
    <source>
        <dbReference type="Proteomes" id="UP000199034"/>
    </source>
</evidence>
<proteinExistence type="predicted"/>
<dbReference type="InterPro" id="IPR046672">
    <property type="entry name" value="DUF6542"/>
</dbReference>
<dbReference type="Pfam" id="PF20177">
    <property type="entry name" value="DUF6542"/>
    <property type="match status" value="1"/>
</dbReference>
<keyword evidence="2" id="KW-0472">Membrane</keyword>
<feature type="transmembrane region" description="Helical" evidence="2">
    <location>
        <begin position="104"/>
        <end position="124"/>
    </location>
</feature>
<dbReference type="RefSeq" id="WP_244509431.1">
    <property type="nucleotide sequence ID" value="NZ_FMZM01000008.1"/>
</dbReference>
<name>A0A1G6V3E4_9ACTN</name>
<dbReference type="EMBL" id="FMZM01000008">
    <property type="protein sequence ID" value="SDD48140.1"/>
    <property type="molecule type" value="Genomic_DNA"/>
</dbReference>
<evidence type="ECO:0000313" key="4">
    <source>
        <dbReference type="EMBL" id="SDD48140.1"/>
    </source>
</evidence>
<feature type="transmembrane region" description="Helical" evidence="2">
    <location>
        <begin position="40"/>
        <end position="56"/>
    </location>
</feature>
<feature type="transmembrane region" description="Helical" evidence="2">
    <location>
        <begin position="63"/>
        <end position="84"/>
    </location>
</feature>
<reference evidence="4 5" key="1">
    <citation type="submission" date="2016-10" db="EMBL/GenBank/DDBJ databases">
        <authorList>
            <person name="de Groot N.N."/>
        </authorList>
    </citation>
    <scope>NUCLEOTIDE SEQUENCE [LARGE SCALE GENOMIC DNA]</scope>
    <source>
        <strain evidence="4 5">CGMCC 4.6858</strain>
    </source>
</reference>
<feature type="compositionally biased region" description="Basic and acidic residues" evidence="1">
    <location>
        <begin position="142"/>
        <end position="155"/>
    </location>
</feature>
<evidence type="ECO:0000256" key="2">
    <source>
        <dbReference type="SAM" id="Phobius"/>
    </source>
</evidence>
<feature type="domain" description="DUF6542" evidence="3">
    <location>
        <begin position="17"/>
        <end position="125"/>
    </location>
</feature>